<dbReference type="EMBL" id="KI296340">
    <property type="protein sequence ID" value="ESA01582.1"/>
    <property type="molecule type" value="Genomic_DNA"/>
</dbReference>
<dbReference type="VEuPathDB" id="FungiDB:RhiirFUN_007327"/>
<evidence type="ECO:0000313" key="2">
    <source>
        <dbReference type="EMBL" id="ESA01582.1"/>
    </source>
</evidence>
<sequence length="126" mass="15083">MYQKNLLVVMLRTIKTHFLSGNYNYDLENIEIGDIPFDICCQYTVHYGNKNIEFTTEFTTERRKPRNNTNFEISKENVLNPPTLVFIRDWNRKYSIVYSISLFALLLVPVKYSRYYRQCHTINLVV</sequence>
<keyword evidence="1" id="KW-0812">Transmembrane</keyword>
<accession>U9T2J9</accession>
<evidence type="ECO:0000256" key="1">
    <source>
        <dbReference type="SAM" id="Phobius"/>
    </source>
</evidence>
<proteinExistence type="predicted"/>
<organism evidence="2">
    <name type="scientific">Rhizophagus irregularis (strain DAOM 181602 / DAOM 197198 / MUCL 43194)</name>
    <name type="common">Arbuscular mycorrhizal fungus</name>
    <name type="synonym">Glomus intraradices</name>
    <dbReference type="NCBI Taxonomy" id="747089"/>
    <lineage>
        <taxon>Eukaryota</taxon>
        <taxon>Fungi</taxon>
        <taxon>Fungi incertae sedis</taxon>
        <taxon>Mucoromycota</taxon>
        <taxon>Glomeromycotina</taxon>
        <taxon>Glomeromycetes</taxon>
        <taxon>Glomerales</taxon>
        <taxon>Glomeraceae</taxon>
        <taxon>Rhizophagus</taxon>
    </lineage>
</organism>
<keyword evidence="1" id="KW-0472">Membrane</keyword>
<feature type="transmembrane region" description="Helical" evidence="1">
    <location>
        <begin position="94"/>
        <end position="112"/>
    </location>
</feature>
<keyword evidence="1" id="KW-1133">Transmembrane helix</keyword>
<dbReference type="AlphaFoldDB" id="U9T2J9"/>
<name>U9T2J9_RHIID</name>
<reference evidence="2" key="1">
    <citation type="submission" date="2013-07" db="EMBL/GenBank/DDBJ databases">
        <title>The genome of an arbuscular mycorrhizal fungus provides insights into the evolution of the oldest plant symbiosis.</title>
        <authorList>
            <consortium name="DOE Joint Genome Institute"/>
            <person name="Tisserant E."/>
            <person name="Malbreil M."/>
            <person name="Kuo A."/>
            <person name="Kohler A."/>
            <person name="Symeonidi A."/>
            <person name="Balestrini R."/>
            <person name="Charron P."/>
            <person name="Duensing N."/>
            <person name="Frei-dit-Frey N."/>
            <person name="Gianinazzi-Pearson V."/>
            <person name="Gilbert B."/>
            <person name="Handa Y."/>
            <person name="Hijri M."/>
            <person name="Kaul R."/>
            <person name="Kawaguchi M."/>
            <person name="Krajinski F."/>
            <person name="Lammers P."/>
            <person name="Lapierre D."/>
            <person name="Masclaux F.G."/>
            <person name="Murat C."/>
            <person name="Morin E."/>
            <person name="Ndikumana S."/>
            <person name="Pagni M."/>
            <person name="Petitpierre D."/>
            <person name="Requena N."/>
            <person name="Rosikiewicz P."/>
            <person name="Riley R."/>
            <person name="Saito K."/>
            <person name="San Clemente H."/>
            <person name="Shapiro H."/>
            <person name="van Tuinen D."/>
            <person name="Becard G."/>
            <person name="Bonfante P."/>
            <person name="Paszkowski U."/>
            <person name="Shachar-Hill Y."/>
            <person name="Young J.P."/>
            <person name="Sanders I.R."/>
            <person name="Henrissat B."/>
            <person name="Rensing S.A."/>
            <person name="Grigoriev I.V."/>
            <person name="Corradi N."/>
            <person name="Roux C."/>
            <person name="Martin F."/>
        </authorList>
    </citation>
    <scope>NUCLEOTIDE SEQUENCE</scope>
    <source>
        <strain evidence="2">DAOM 197198</strain>
    </source>
</reference>
<dbReference type="HOGENOM" id="CLU_1982759_0_0_1"/>
<gene>
    <name evidence="2" type="ORF">GLOINDRAFT_86847</name>
</gene>
<protein>
    <submittedName>
        <fullName evidence="2">Uncharacterized protein</fullName>
    </submittedName>
</protein>